<dbReference type="Proteomes" id="UP000324233">
    <property type="component" value="Chromosome"/>
</dbReference>
<reference evidence="1 2" key="1">
    <citation type="submission" date="2019-08" db="EMBL/GenBank/DDBJ databases">
        <title>Deep-cultivation of Planctomycetes and their phenomic and genomic characterization uncovers novel biology.</title>
        <authorList>
            <person name="Wiegand S."/>
            <person name="Jogler M."/>
            <person name="Boedeker C."/>
            <person name="Pinto D."/>
            <person name="Vollmers J."/>
            <person name="Rivas-Marin E."/>
            <person name="Kohn T."/>
            <person name="Peeters S.H."/>
            <person name="Heuer A."/>
            <person name="Rast P."/>
            <person name="Oberbeckmann S."/>
            <person name="Bunk B."/>
            <person name="Jeske O."/>
            <person name="Meyerdierks A."/>
            <person name="Storesund J.E."/>
            <person name="Kallscheuer N."/>
            <person name="Luecker S."/>
            <person name="Lage O.M."/>
            <person name="Pohl T."/>
            <person name="Merkel B.J."/>
            <person name="Hornburger P."/>
            <person name="Mueller R.-W."/>
            <person name="Bruemmer F."/>
            <person name="Labrenz M."/>
            <person name="Spormann A.M."/>
            <person name="Op den Camp H."/>
            <person name="Overmann J."/>
            <person name="Amann R."/>
            <person name="Jetten M.S.M."/>
            <person name="Mascher T."/>
            <person name="Medema M.H."/>
            <person name="Devos D.P."/>
            <person name="Kaster A.-K."/>
            <person name="Ovreas L."/>
            <person name="Rohde M."/>
            <person name="Galperin M.Y."/>
            <person name="Jogler C."/>
        </authorList>
    </citation>
    <scope>NUCLEOTIDE SEQUENCE [LARGE SCALE GENOMIC DNA]</scope>
    <source>
        <strain evidence="1 2">OJF2</strain>
    </source>
</reference>
<gene>
    <name evidence="1" type="ORF">OJF2_78110</name>
</gene>
<accession>A0A5B9WFZ6</accession>
<name>A0A5B9WFZ6_9BACT</name>
<protein>
    <submittedName>
        <fullName evidence="1">Uncharacterized protein</fullName>
    </submittedName>
</protein>
<proteinExistence type="predicted"/>
<organism evidence="1 2">
    <name type="scientific">Aquisphaera giovannonii</name>
    <dbReference type="NCBI Taxonomy" id="406548"/>
    <lineage>
        <taxon>Bacteria</taxon>
        <taxon>Pseudomonadati</taxon>
        <taxon>Planctomycetota</taxon>
        <taxon>Planctomycetia</taxon>
        <taxon>Isosphaerales</taxon>
        <taxon>Isosphaeraceae</taxon>
        <taxon>Aquisphaera</taxon>
    </lineage>
</organism>
<dbReference type="RefSeq" id="WP_148598537.1">
    <property type="nucleotide sequence ID" value="NZ_CP042997.1"/>
</dbReference>
<dbReference type="AlphaFoldDB" id="A0A5B9WFZ6"/>
<dbReference type="EMBL" id="CP042997">
    <property type="protein sequence ID" value="QEH39199.1"/>
    <property type="molecule type" value="Genomic_DNA"/>
</dbReference>
<evidence type="ECO:0000313" key="2">
    <source>
        <dbReference type="Proteomes" id="UP000324233"/>
    </source>
</evidence>
<keyword evidence="2" id="KW-1185">Reference proteome</keyword>
<sequence length="310" mass="33564">MPPGDTAADLAALDAKINALLPARYQHCYETVPPTSMGSAGLSYDEQGKVAWDRIWTTFCDLALAGGPPHRGRLLEPVPEADVAAQPTRYAEVVAELRRALWLTSALVVGDGYAPGWVGVRCTTAEEAAWLQLAVTAENVSARRRGAALQLPAGPSFRVEKEIKNVVVALIKACHYWEGHLTGAQQTLGGDDAWEAAGPTEAAATPAEYEAAMAEMEESLRPAGLPIAPRAYAGWVGVRTSGEEEAVWLLRAVLVERILARREDHVLYFPVAASPDADRAARVGRLFARSRELWTAYSSRRPAWRPSGRT</sequence>
<dbReference type="KEGG" id="agv:OJF2_78110"/>
<dbReference type="OrthoDB" id="283755at2"/>
<evidence type="ECO:0000313" key="1">
    <source>
        <dbReference type="EMBL" id="QEH39199.1"/>
    </source>
</evidence>